<comment type="caution">
    <text evidence="2">The sequence shown here is derived from an EMBL/GenBank/DDBJ whole genome shotgun (WGS) entry which is preliminary data.</text>
</comment>
<dbReference type="EMBL" id="VTPC01090244">
    <property type="protein sequence ID" value="KAF2884013.1"/>
    <property type="molecule type" value="Genomic_DNA"/>
</dbReference>
<feature type="region of interest" description="Disordered" evidence="1">
    <location>
        <begin position="104"/>
        <end position="142"/>
    </location>
</feature>
<protein>
    <submittedName>
        <fullName evidence="2">Uncharacterized protein</fullName>
    </submittedName>
</protein>
<gene>
    <name evidence="2" type="ORF">ILUMI_22131</name>
</gene>
<evidence type="ECO:0000313" key="3">
    <source>
        <dbReference type="Proteomes" id="UP000801492"/>
    </source>
</evidence>
<dbReference type="AlphaFoldDB" id="A0A8K0CGB9"/>
<proteinExistence type="predicted"/>
<feature type="compositionally biased region" description="Basic and acidic residues" evidence="1">
    <location>
        <begin position="104"/>
        <end position="126"/>
    </location>
</feature>
<reference evidence="2" key="1">
    <citation type="submission" date="2019-08" db="EMBL/GenBank/DDBJ databases">
        <title>The genome of the North American firefly Photinus pyralis.</title>
        <authorList>
            <consortium name="Photinus pyralis genome working group"/>
            <person name="Fallon T.R."/>
            <person name="Sander Lower S.E."/>
            <person name="Weng J.-K."/>
        </authorList>
    </citation>
    <scope>NUCLEOTIDE SEQUENCE</scope>
    <source>
        <strain evidence="2">TRF0915ILg1</strain>
        <tissue evidence="2">Whole body</tissue>
    </source>
</reference>
<name>A0A8K0CGB9_IGNLU</name>
<evidence type="ECO:0000256" key="1">
    <source>
        <dbReference type="SAM" id="MobiDB-lite"/>
    </source>
</evidence>
<sequence length="142" mass="16465">MGLEINQDKTKFMAETDHEFEGNKGTEITIEGGKKYNFDEVESLKTRDTRTKRKIKRKNHELAQLYGEPYIIGVVKAQRLRWLRDIMRIHSNRTTKKVFGSRVGDIREVGREDGEQKGMEESREPSHGPARPAELTHINNEV</sequence>
<organism evidence="2 3">
    <name type="scientific">Ignelater luminosus</name>
    <name type="common">Cucubano</name>
    <name type="synonym">Pyrophorus luminosus</name>
    <dbReference type="NCBI Taxonomy" id="2038154"/>
    <lineage>
        <taxon>Eukaryota</taxon>
        <taxon>Metazoa</taxon>
        <taxon>Ecdysozoa</taxon>
        <taxon>Arthropoda</taxon>
        <taxon>Hexapoda</taxon>
        <taxon>Insecta</taxon>
        <taxon>Pterygota</taxon>
        <taxon>Neoptera</taxon>
        <taxon>Endopterygota</taxon>
        <taxon>Coleoptera</taxon>
        <taxon>Polyphaga</taxon>
        <taxon>Elateriformia</taxon>
        <taxon>Elateroidea</taxon>
        <taxon>Elateridae</taxon>
        <taxon>Agrypninae</taxon>
        <taxon>Pyrophorini</taxon>
        <taxon>Ignelater</taxon>
    </lineage>
</organism>
<evidence type="ECO:0000313" key="2">
    <source>
        <dbReference type="EMBL" id="KAF2884013.1"/>
    </source>
</evidence>
<keyword evidence="3" id="KW-1185">Reference proteome</keyword>
<accession>A0A8K0CGB9</accession>
<dbReference type="OrthoDB" id="6763022at2759"/>
<dbReference type="Proteomes" id="UP000801492">
    <property type="component" value="Unassembled WGS sequence"/>
</dbReference>